<dbReference type="SUPFAM" id="SSF49503">
    <property type="entry name" value="Cupredoxins"/>
    <property type="match status" value="1"/>
</dbReference>
<protein>
    <submittedName>
        <fullName evidence="4">Cytochrome b561</fullName>
    </submittedName>
</protein>
<keyword evidence="2" id="KW-0186">Copper</keyword>
<dbReference type="InterPro" id="IPR028096">
    <property type="entry name" value="EfeO_Cupredoxin"/>
</dbReference>
<dbReference type="Gene3D" id="2.60.40.420">
    <property type="entry name" value="Cupredoxins - blue copper proteins"/>
    <property type="match status" value="1"/>
</dbReference>
<dbReference type="GO" id="GO:0046872">
    <property type="term" value="F:metal ion binding"/>
    <property type="evidence" value="ECO:0007669"/>
    <property type="project" value="UniProtKB-KW"/>
</dbReference>
<dbReference type="OrthoDB" id="9816061at2"/>
<dbReference type="EMBL" id="BMHB01000002">
    <property type="protein sequence ID" value="GGI16445.1"/>
    <property type="molecule type" value="Genomic_DNA"/>
</dbReference>
<evidence type="ECO:0000256" key="1">
    <source>
        <dbReference type="ARBA" id="ARBA00022723"/>
    </source>
</evidence>
<dbReference type="InterPro" id="IPR008972">
    <property type="entry name" value="Cupredoxin"/>
</dbReference>
<sequence>MSVKKWLNGVVVLLAVIMAVTTTGSLSVFAASSLAKQPLTANTIEVQLNDDYFNPKVITIPNGKMTTLLLKNVGSKKHTFTVAKLNIDTEVQPGQTKTITVQPKMSGTYELTCRYHFNEGMVGNVIVK</sequence>
<name>A0A8J3EYY5_9BACI</name>
<dbReference type="Proteomes" id="UP000626244">
    <property type="component" value="Unassembled WGS sequence"/>
</dbReference>
<organism evidence="4 5">
    <name type="scientific">Gottfriedia solisilvae</name>
    <dbReference type="NCBI Taxonomy" id="1516104"/>
    <lineage>
        <taxon>Bacteria</taxon>
        <taxon>Bacillati</taxon>
        <taxon>Bacillota</taxon>
        <taxon>Bacilli</taxon>
        <taxon>Bacillales</taxon>
        <taxon>Bacillaceae</taxon>
        <taxon>Gottfriedia</taxon>
    </lineage>
</organism>
<reference evidence="5" key="1">
    <citation type="journal article" date="2019" name="Int. J. Syst. Evol. Microbiol.">
        <title>The Global Catalogue of Microorganisms (GCM) 10K type strain sequencing project: providing services to taxonomists for standard genome sequencing and annotation.</title>
        <authorList>
            <consortium name="The Broad Institute Genomics Platform"/>
            <consortium name="The Broad Institute Genome Sequencing Center for Infectious Disease"/>
            <person name="Wu L."/>
            <person name="Ma J."/>
        </authorList>
    </citation>
    <scope>NUCLEOTIDE SEQUENCE [LARGE SCALE GENOMIC DNA]</scope>
    <source>
        <strain evidence="5">CGMCC 1.14993</strain>
    </source>
</reference>
<keyword evidence="5" id="KW-1185">Reference proteome</keyword>
<evidence type="ECO:0000259" key="3">
    <source>
        <dbReference type="Pfam" id="PF13473"/>
    </source>
</evidence>
<proteinExistence type="predicted"/>
<dbReference type="Pfam" id="PF13473">
    <property type="entry name" value="Cupredoxin_1"/>
    <property type="match status" value="1"/>
</dbReference>
<accession>A0A8J3EYY5</accession>
<dbReference type="PANTHER" id="PTHR38439">
    <property type="entry name" value="AURACYANIN-B"/>
    <property type="match status" value="1"/>
</dbReference>
<dbReference type="RefSeq" id="WP_088001044.1">
    <property type="nucleotide sequence ID" value="NZ_BMHB01000002.1"/>
</dbReference>
<gene>
    <name evidence="4" type="ORF">GCM10007380_33000</name>
</gene>
<feature type="domain" description="EfeO-type cupredoxin-like" evidence="3">
    <location>
        <begin position="27"/>
        <end position="127"/>
    </location>
</feature>
<evidence type="ECO:0000256" key="2">
    <source>
        <dbReference type="ARBA" id="ARBA00023008"/>
    </source>
</evidence>
<comment type="caution">
    <text evidence="4">The sequence shown here is derived from an EMBL/GenBank/DDBJ whole genome shotgun (WGS) entry which is preliminary data.</text>
</comment>
<evidence type="ECO:0000313" key="4">
    <source>
        <dbReference type="EMBL" id="GGI16445.1"/>
    </source>
</evidence>
<dbReference type="AlphaFoldDB" id="A0A8J3EYY5"/>
<dbReference type="PANTHER" id="PTHR38439:SF3">
    <property type="entry name" value="COPPER-RESISTANT CUPROPROTEIN COPI"/>
    <property type="match status" value="1"/>
</dbReference>
<dbReference type="InterPro" id="IPR050845">
    <property type="entry name" value="Cu-binding_ET"/>
</dbReference>
<keyword evidence="1" id="KW-0479">Metal-binding</keyword>
<evidence type="ECO:0000313" key="5">
    <source>
        <dbReference type="Proteomes" id="UP000626244"/>
    </source>
</evidence>